<comment type="caution">
    <text evidence="1">The sequence shown here is derived from an EMBL/GenBank/DDBJ whole genome shotgun (WGS) entry which is preliminary data.</text>
</comment>
<evidence type="ECO:0000313" key="2">
    <source>
        <dbReference type="Proteomes" id="UP000789366"/>
    </source>
</evidence>
<accession>A0ACA9JZE3</accession>
<organism evidence="1 2">
    <name type="scientific">Cetraspora pellucida</name>
    <dbReference type="NCBI Taxonomy" id="1433469"/>
    <lineage>
        <taxon>Eukaryota</taxon>
        <taxon>Fungi</taxon>
        <taxon>Fungi incertae sedis</taxon>
        <taxon>Mucoromycota</taxon>
        <taxon>Glomeromycotina</taxon>
        <taxon>Glomeromycetes</taxon>
        <taxon>Diversisporales</taxon>
        <taxon>Gigasporaceae</taxon>
        <taxon>Cetraspora</taxon>
    </lineage>
</organism>
<name>A0ACA9JZE3_9GLOM</name>
<sequence length="805" mass="90650">MEDNKGLDDIEYDDESVDEYLDKYLNGEGEGSSGHTTKLVDPEKTTPLHYVEEAKQALADLKAIIKEPGWKGVTTKYTRVYSKLGSLRNEKLPVFMGQCEIRGFSPMSIFTVIGRRRLWDDWFEEGSIIESLDDTTSLTYMVMQGVSGSRARDLSLVEKIEWSPNGTIYFASTSVNTAQVPQVPGKIRSTLSLSGWILEPTSSNPPSTKVTYILQLHVKGWIPSLVAKKYLAKRPLIINKINSYLQKHGAPDTSLPPTPTVSKHTTLLIDRDELYNNKALKTLAAIDNEQDKPKDNHEEENSKLMPKVPDQSPILPPSSEHKPSVHQPTSSSENHPSLPQESKPESKELIIEKVNSYPHQDRALEALNILKSLVKDQTSWELYSENKGIKIYQRENPGKSIPCMRGDVTIYGDFLPDDIRTYATSLDARKLWDDRYEEGTTIERYSLTDVLTRTAMKGIFPISGRDFSMISTVDRDPDGTVWCATTSIVDPKIPENKKYVRAELSLAGWELRPVYDSVGNRVAIDVKYIVDTDIKLESVPTRILKSISMQTPMCVAKVDELLKKIGFPPYIRHTTGTIIEEEFNTKDFQYDLTLSNTKEERITELRTSNKMYPNGFSISTKPEDVKVELNPDDSGVVCTIVPVDINAEKLQIIIVKNTSKDVQITCNGNQILSMKSKDENKDNELSRSIKANSDVTPMQTEISQNSNFPKGQDQQISKVDVQSKIAREVSQANIQPDTSKNNIDINRNISKNGDNVVVPKESSKMYKQRSDLIVFSEQIRFDYKQLGLMFASMLLAYQAGKFSGC</sequence>
<gene>
    <name evidence="1" type="ORF">SPELUC_LOCUS375</name>
</gene>
<dbReference type="Proteomes" id="UP000789366">
    <property type="component" value="Unassembled WGS sequence"/>
</dbReference>
<protein>
    <submittedName>
        <fullName evidence="1">3296_t:CDS:1</fullName>
    </submittedName>
</protein>
<evidence type="ECO:0000313" key="1">
    <source>
        <dbReference type="EMBL" id="CAG8443948.1"/>
    </source>
</evidence>
<reference evidence="1" key="1">
    <citation type="submission" date="2021-06" db="EMBL/GenBank/DDBJ databases">
        <authorList>
            <person name="Kallberg Y."/>
            <person name="Tangrot J."/>
            <person name="Rosling A."/>
        </authorList>
    </citation>
    <scope>NUCLEOTIDE SEQUENCE</scope>
    <source>
        <strain evidence="1">28 12/20/2015</strain>
    </source>
</reference>
<proteinExistence type="predicted"/>
<dbReference type="EMBL" id="CAJVPW010000129">
    <property type="protein sequence ID" value="CAG8443948.1"/>
    <property type="molecule type" value="Genomic_DNA"/>
</dbReference>
<keyword evidence="2" id="KW-1185">Reference proteome</keyword>